<keyword evidence="2" id="KW-0812">Transmembrane</keyword>
<dbReference type="AlphaFoldDB" id="A0A382FM14"/>
<keyword evidence="5" id="KW-0472">Membrane</keyword>
<dbReference type="CDD" id="cd00146">
    <property type="entry name" value="PKD"/>
    <property type="match status" value="2"/>
</dbReference>
<reference evidence="7" key="1">
    <citation type="submission" date="2018-05" db="EMBL/GenBank/DDBJ databases">
        <authorList>
            <person name="Lanie J.A."/>
            <person name="Ng W.-L."/>
            <person name="Kazmierczak K.M."/>
            <person name="Andrzejewski T.M."/>
            <person name="Davidsen T.M."/>
            <person name="Wayne K.J."/>
            <person name="Tettelin H."/>
            <person name="Glass J.I."/>
            <person name="Rusch D."/>
            <person name="Podicherti R."/>
            <person name="Tsui H.-C.T."/>
            <person name="Winkler M.E."/>
        </authorList>
    </citation>
    <scope>NUCLEOTIDE SEQUENCE</scope>
</reference>
<dbReference type="PROSITE" id="PS50093">
    <property type="entry name" value="PKD"/>
    <property type="match status" value="2"/>
</dbReference>
<dbReference type="InterPro" id="IPR013783">
    <property type="entry name" value="Ig-like_fold"/>
</dbReference>
<organism evidence="7">
    <name type="scientific">marine metagenome</name>
    <dbReference type="NCBI Taxonomy" id="408172"/>
    <lineage>
        <taxon>unclassified sequences</taxon>
        <taxon>metagenomes</taxon>
        <taxon>ecological metagenomes</taxon>
    </lineage>
</organism>
<feature type="domain" description="PKD" evidence="6">
    <location>
        <begin position="51"/>
        <end position="103"/>
    </location>
</feature>
<dbReference type="PANTHER" id="PTHR46730:SF4">
    <property type="entry name" value="POLYCYSTIC KIDNEY DISEASE PROTEIN 1-LIKE 1"/>
    <property type="match status" value="1"/>
</dbReference>
<evidence type="ECO:0000313" key="7">
    <source>
        <dbReference type="EMBL" id="SVB63689.1"/>
    </source>
</evidence>
<name>A0A382FM14_9ZZZZ</name>
<dbReference type="InterPro" id="IPR022409">
    <property type="entry name" value="PKD/Chitinase_dom"/>
</dbReference>
<evidence type="ECO:0000256" key="3">
    <source>
        <dbReference type="ARBA" id="ARBA00022737"/>
    </source>
</evidence>
<keyword evidence="4" id="KW-1133">Transmembrane helix</keyword>
<dbReference type="PANTHER" id="PTHR46730">
    <property type="entry name" value="POLYCYSTIN-1"/>
    <property type="match status" value="1"/>
</dbReference>
<dbReference type="Pfam" id="PF18911">
    <property type="entry name" value="PKD_4"/>
    <property type="match status" value="2"/>
</dbReference>
<evidence type="ECO:0000256" key="4">
    <source>
        <dbReference type="ARBA" id="ARBA00022989"/>
    </source>
</evidence>
<dbReference type="Gene3D" id="2.60.40.10">
    <property type="entry name" value="Immunoglobulins"/>
    <property type="match status" value="2"/>
</dbReference>
<comment type="subcellular location">
    <subcellularLocation>
        <location evidence="1">Membrane</location>
        <topology evidence="1">Multi-pass membrane protein</topology>
    </subcellularLocation>
</comment>
<gene>
    <name evidence="7" type="ORF">METZ01_LOCUS216543</name>
</gene>
<feature type="non-terminal residue" evidence="7">
    <location>
        <position position="1"/>
    </location>
</feature>
<dbReference type="InterPro" id="IPR000601">
    <property type="entry name" value="PKD_dom"/>
</dbReference>
<accession>A0A382FM14</accession>
<dbReference type="GO" id="GO:0005886">
    <property type="term" value="C:plasma membrane"/>
    <property type="evidence" value="ECO:0007669"/>
    <property type="project" value="TreeGrafter"/>
</dbReference>
<dbReference type="GO" id="GO:0006816">
    <property type="term" value="P:calcium ion transport"/>
    <property type="evidence" value="ECO:0007669"/>
    <property type="project" value="TreeGrafter"/>
</dbReference>
<dbReference type="EMBL" id="UINC01050572">
    <property type="protein sequence ID" value="SVB63689.1"/>
    <property type="molecule type" value="Genomic_DNA"/>
</dbReference>
<dbReference type="SMART" id="SM00089">
    <property type="entry name" value="PKD"/>
    <property type="match status" value="2"/>
</dbReference>
<sequence length="370" mass="40190">VRKAFIIAILILMPGCLDTTPEEISGIQIQLPIGSVIEGDSATFAVSGQKPNGAKYLWDFGDGSGGTGENVQHIFVEEGQYTIVLTVIDAEGRIGVASENIEILHRNEFPIASLYSTYGGEGQTIKVNSLVLFDGGSSSDPDGDVLTFEWDFGDGNAGVGIRPNHFYETIGNFTVTLVVSDNGNLSSTAQTWVLVSMRTFSVFFTEHTITIPVLAGYTAEGGFTPLTHNYPYNLTNANYNLEWTEDEALDSEDNPIVGTLFPDNFSLSVATNYLVNLTDTGTSGNLELGFVILNEIPTDLILSLGSIEDTNQYLFENGYTSAKGQGQWLTTITCNNAPSIIPELLSNVDEGNDWFLNVDYQYYSATIIEL</sequence>
<dbReference type="SUPFAM" id="SSF49299">
    <property type="entry name" value="PKD domain"/>
    <property type="match status" value="2"/>
</dbReference>
<dbReference type="InterPro" id="IPR035986">
    <property type="entry name" value="PKD_dom_sf"/>
</dbReference>
<evidence type="ECO:0000256" key="5">
    <source>
        <dbReference type="ARBA" id="ARBA00023136"/>
    </source>
</evidence>
<evidence type="ECO:0000259" key="6">
    <source>
        <dbReference type="PROSITE" id="PS50093"/>
    </source>
</evidence>
<dbReference type="GO" id="GO:0005261">
    <property type="term" value="F:monoatomic cation channel activity"/>
    <property type="evidence" value="ECO:0007669"/>
    <property type="project" value="TreeGrafter"/>
</dbReference>
<protein>
    <recommendedName>
        <fullName evidence="6">PKD domain-containing protein</fullName>
    </recommendedName>
</protein>
<feature type="domain" description="PKD" evidence="6">
    <location>
        <begin position="131"/>
        <end position="202"/>
    </location>
</feature>
<proteinExistence type="predicted"/>
<keyword evidence="3" id="KW-0677">Repeat</keyword>
<evidence type="ECO:0000256" key="1">
    <source>
        <dbReference type="ARBA" id="ARBA00004141"/>
    </source>
</evidence>
<evidence type="ECO:0000256" key="2">
    <source>
        <dbReference type="ARBA" id="ARBA00022692"/>
    </source>
</evidence>